<dbReference type="AlphaFoldDB" id="A0AAU8N7X7"/>
<dbReference type="RefSeq" id="WP_366291709.1">
    <property type="nucleotide sequence ID" value="NZ_CP159992.1"/>
</dbReference>
<proteinExistence type="predicted"/>
<dbReference type="EMBL" id="CP159992">
    <property type="protein sequence ID" value="XCP94348.1"/>
    <property type="molecule type" value="Genomic_DNA"/>
</dbReference>
<protein>
    <recommendedName>
        <fullName evidence="2">Phage protein</fullName>
    </recommendedName>
</protein>
<reference evidence="1" key="1">
    <citation type="submission" date="2024-05" db="EMBL/GenBank/DDBJ databases">
        <title>Draft genome assemblies of 36 bacteria isolated from hibernating arctic ground squirrels.</title>
        <authorList>
            <person name="McKee H."/>
            <person name="Mullen L."/>
            <person name="Drown D.M."/>
            <person name="Duddleston K.N."/>
        </authorList>
    </citation>
    <scope>NUCLEOTIDE SEQUENCE</scope>
    <source>
        <strain evidence="1">AN1007</strain>
    </source>
</reference>
<name>A0AAU8N7X7_9BACL</name>
<evidence type="ECO:0008006" key="2">
    <source>
        <dbReference type="Google" id="ProtNLM"/>
    </source>
</evidence>
<evidence type="ECO:0000313" key="1">
    <source>
        <dbReference type="EMBL" id="XCP94348.1"/>
    </source>
</evidence>
<gene>
    <name evidence="1" type="ORF">ABXS70_24965</name>
</gene>
<accession>A0AAU8N7X7</accession>
<organism evidence="1">
    <name type="scientific">Paenibacillus sp. AN1007</name>
    <dbReference type="NCBI Taxonomy" id="3151385"/>
    <lineage>
        <taxon>Bacteria</taxon>
        <taxon>Bacillati</taxon>
        <taxon>Bacillota</taxon>
        <taxon>Bacilli</taxon>
        <taxon>Bacillales</taxon>
        <taxon>Paenibacillaceae</taxon>
        <taxon>Paenibacillus</taxon>
    </lineage>
</organism>
<sequence length="123" mass="14248">MKYSINLFGLMVDCDIKINEEQFGIEIPEENQKALKNYLKRVLPKYGREVSNDTTLDYLVKLALDAEKTLDGRMAEPKLKLPYEFQPEIKEKLIEAAALQEISATQLLIRIIENKYQEIIGQE</sequence>